<dbReference type="Proteomes" id="UP000681722">
    <property type="component" value="Unassembled WGS sequence"/>
</dbReference>
<accession>A0A816FTP9</accession>
<sequence length="58" mass="6410">MFGFMLIIVGIVIKKLVSHIIPNDKTMNELKKGKENKASVPTPDCSLSVHQPPQSADY</sequence>
<comment type="caution">
    <text evidence="3">The sequence shown here is derived from an EMBL/GenBank/DDBJ whole genome shotgun (WGS) entry which is preliminary data.</text>
</comment>
<organism evidence="3 5">
    <name type="scientific">Didymodactylos carnosus</name>
    <dbReference type="NCBI Taxonomy" id="1234261"/>
    <lineage>
        <taxon>Eukaryota</taxon>
        <taxon>Metazoa</taxon>
        <taxon>Spiralia</taxon>
        <taxon>Gnathifera</taxon>
        <taxon>Rotifera</taxon>
        <taxon>Eurotatoria</taxon>
        <taxon>Bdelloidea</taxon>
        <taxon>Philodinida</taxon>
        <taxon>Philodinidae</taxon>
        <taxon>Didymodactylos</taxon>
    </lineage>
</organism>
<keyword evidence="5" id="KW-1185">Reference proteome</keyword>
<keyword evidence="2" id="KW-0732">Signal</keyword>
<dbReference type="EMBL" id="CAJOBC010134264">
    <property type="protein sequence ID" value="CAF4623414.1"/>
    <property type="molecule type" value="Genomic_DNA"/>
</dbReference>
<evidence type="ECO:0000313" key="5">
    <source>
        <dbReference type="Proteomes" id="UP000663829"/>
    </source>
</evidence>
<evidence type="ECO:0000313" key="4">
    <source>
        <dbReference type="EMBL" id="CAF4623414.1"/>
    </source>
</evidence>
<protein>
    <submittedName>
        <fullName evidence="3">Uncharacterized protein</fullName>
    </submittedName>
</protein>
<dbReference type="EMBL" id="CAJNOQ010058039">
    <property type="protein sequence ID" value="CAF1665395.1"/>
    <property type="molecule type" value="Genomic_DNA"/>
</dbReference>
<feature type="signal peptide" evidence="2">
    <location>
        <begin position="1"/>
        <end position="18"/>
    </location>
</feature>
<evidence type="ECO:0000256" key="1">
    <source>
        <dbReference type="SAM" id="MobiDB-lite"/>
    </source>
</evidence>
<feature type="region of interest" description="Disordered" evidence="1">
    <location>
        <begin position="31"/>
        <end position="58"/>
    </location>
</feature>
<feature type="compositionally biased region" description="Polar residues" evidence="1">
    <location>
        <begin position="48"/>
        <end position="58"/>
    </location>
</feature>
<reference evidence="3" key="1">
    <citation type="submission" date="2021-02" db="EMBL/GenBank/DDBJ databases">
        <authorList>
            <person name="Nowell W R."/>
        </authorList>
    </citation>
    <scope>NUCLEOTIDE SEQUENCE</scope>
</reference>
<gene>
    <name evidence="3" type="ORF">GPM918_LOCUS46124</name>
    <name evidence="4" type="ORF">SRO942_LOCUS49610</name>
</gene>
<evidence type="ECO:0000313" key="3">
    <source>
        <dbReference type="EMBL" id="CAF1665395.1"/>
    </source>
</evidence>
<dbReference type="AlphaFoldDB" id="A0A816FTP9"/>
<proteinExistence type="predicted"/>
<dbReference type="Proteomes" id="UP000663829">
    <property type="component" value="Unassembled WGS sequence"/>
</dbReference>
<evidence type="ECO:0000256" key="2">
    <source>
        <dbReference type="SAM" id="SignalP"/>
    </source>
</evidence>
<name>A0A816FTP9_9BILA</name>
<feature type="chain" id="PRO_5036230036" evidence="2">
    <location>
        <begin position="19"/>
        <end position="58"/>
    </location>
</feature>